<dbReference type="Proteomes" id="UP000287651">
    <property type="component" value="Unassembled WGS sequence"/>
</dbReference>
<dbReference type="AlphaFoldDB" id="A0A427A8R7"/>
<proteinExistence type="predicted"/>
<gene>
    <name evidence="1" type="ORF">B296_00001529</name>
</gene>
<evidence type="ECO:0000313" key="2">
    <source>
        <dbReference type="Proteomes" id="UP000287651"/>
    </source>
</evidence>
<evidence type="ECO:0000313" key="1">
    <source>
        <dbReference type="EMBL" id="RRT72622.1"/>
    </source>
</evidence>
<organism evidence="1 2">
    <name type="scientific">Ensete ventricosum</name>
    <name type="common">Abyssinian banana</name>
    <name type="synonym">Musa ensete</name>
    <dbReference type="NCBI Taxonomy" id="4639"/>
    <lineage>
        <taxon>Eukaryota</taxon>
        <taxon>Viridiplantae</taxon>
        <taxon>Streptophyta</taxon>
        <taxon>Embryophyta</taxon>
        <taxon>Tracheophyta</taxon>
        <taxon>Spermatophyta</taxon>
        <taxon>Magnoliopsida</taxon>
        <taxon>Liliopsida</taxon>
        <taxon>Zingiberales</taxon>
        <taxon>Musaceae</taxon>
        <taxon>Ensete</taxon>
    </lineage>
</organism>
<protein>
    <submittedName>
        <fullName evidence="1">Uncharacterized protein</fullName>
    </submittedName>
</protein>
<accession>A0A427A8R7</accession>
<name>A0A427A8R7_ENSVE</name>
<sequence length="67" mass="7568">MYGASNPRLQQVRHKGNASIDIDGIMAVGIMWMPFAYSFLRSWAVDPRSSSGKTFSIMVRSSVRSWK</sequence>
<comment type="caution">
    <text evidence="1">The sequence shown here is derived from an EMBL/GenBank/DDBJ whole genome shotgun (WGS) entry which is preliminary data.</text>
</comment>
<reference evidence="1 2" key="1">
    <citation type="journal article" date="2014" name="Agronomy (Basel)">
        <title>A Draft Genome Sequence for Ensete ventricosum, the Drought-Tolerant Tree Against Hunger.</title>
        <authorList>
            <person name="Harrison J."/>
            <person name="Moore K.A."/>
            <person name="Paszkiewicz K."/>
            <person name="Jones T."/>
            <person name="Grant M."/>
            <person name="Ambacheew D."/>
            <person name="Muzemil S."/>
            <person name="Studholme D.J."/>
        </authorList>
    </citation>
    <scope>NUCLEOTIDE SEQUENCE [LARGE SCALE GENOMIC DNA]</scope>
</reference>
<dbReference type="EMBL" id="AMZH03003347">
    <property type="protein sequence ID" value="RRT72622.1"/>
    <property type="molecule type" value="Genomic_DNA"/>
</dbReference>